<accession>A0A9D4IMW0</accession>
<name>A0A9D4IMW0_DREPO</name>
<reference evidence="1" key="1">
    <citation type="journal article" date="2019" name="bioRxiv">
        <title>The Genome of the Zebra Mussel, Dreissena polymorpha: A Resource for Invasive Species Research.</title>
        <authorList>
            <person name="McCartney M.A."/>
            <person name="Auch B."/>
            <person name="Kono T."/>
            <person name="Mallez S."/>
            <person name="Zhang Y."/>
            <person name="Obille A."/>
            <person name="Becker A."/>
            <person name="Abrahante J.E."/>
            <person name="Garbe J."/>
            <person name="Badalamenti J.P."/>
            <person name="Herman A."/>
            <person name="Mangelson H."/>
            <person name="Liachko I."/>
            <person name="Sullivan S."/>
            <person name="Sone E.D."/>
            <person name="Koren S."/>
            <person name="Silverstein K.A.T."/>
            <person name="Beckman K.B."/>
            <person name="Gohl D.M."/>
        </authorList>
    </citation>
    <scope>NUCLEOTIDE SEQUENCE</scope>
    <source>
        <strain evidence="1">Duluth1</strain>
        <tissue evidence="1">Whole animal</tissue>
    </source>
</reference>
<gene>
    <name evidence="1" type="ORF">DPMN_180051</name>
</gene>
<keyword evidence="2" id="KW-1185">Reference proteome</keyword>
<reference evidence="1" key="2">
    <citation type="submission" date="2020-11" db="EMBL/GenBank/DDBJ databases">
        <authorList>
            <person name="McCartney M.A."/>
            <person name="Auch B."/>
            <person name="Kono T."/>
            <person name="Mallez S."/>
            <person name="Becker A."/>
            <person name="Gohl D.M."/>
            <person name="Silverstein K.A.T."/>
            <person name="Koren S."/>
            <person name="Bechman K.B."/>
            <person name="Herman A."/>
            <person name="Abrahante J.E."/>
            <person name="Garbe J."/>
        </authorList>
    </citation>
    <scope>NUCLEOTIDE SEQUENCE</scope>
    <source>
        <strain evidence="1">Duluth1</strain>
        <tissue evidence="1">Whole animal</tissue>
    </source>
</reference>
<evidence type="ECO:0000313" key="2">
    <source>
        <dbReference type="Proteomes" id="UP000828390"/>
    </source>
</evidence>
<dbReference type="Proteomes" id="UP000828390">
    <property type="component" value="Unassembled WGS sequence"/>
</dbReference>
<dbReference type="EMBL" id="JAIWYP010000009">
    <property type="protein sequence ID" value="KAH3778582.1"/>
    <property type="molecule type" value="Genomic_DNA"/>
</dbReference>
<evidence type="ECO:0000313" key="1">
    <source>
        <dbReference type="EMBL" id="KAH3778582.1"/>
    </source>
</evidence>
<sequence>MLPAHNAVMPSGNNSITRHMKLKPQNYSGDDDLQDFLTQFDLTSDINRQCKVTAL</sequence>
<protein>
    <submittedName>
        <fullName evidence="1">Uncharacterized protein</fullName>
    </submittedName>
</protein>
<dbReference type="AlphaFoldDB" id="A0A9D4IMW0"/>
<organism evidence="1 2">
    <name type="scientific">Dreissena polymorpha</name>
    <name type="common">Zebra mussel</name>
    <name type="synonym">Mytilus polymorpha</name>
    <dbReference type="NCBI Taxonomy" id="45954"/>
    <lineage>
        <taxon>Eukaryota</taxon>
        <taxon>Metazoa</taxon>
        <taxon>Spiralia</taxon>
        <taxon>Lophotrochozoa</taxon>
        <taxon>Mollusca</taxon>
        <taxon>Bivalvia</taxon>
        <taxon>Autobranchia</taxon>
        <taxon>Heteroconchia</taxon>
        <taxon>Euheterodonta</taxon>
        <taxon>Imparidentia</taxon>
        <taxon>Neoheterodontei</taxon>
        <taxon>Myida</taxon>
        <taxon>Dreissenoidea</taxon>
        <taxon>Dreissenidae</taxon>
        <taxon>Dreissena</taxon>
    </lineage>
</organism>
<comment type="caution">
    <text evidence="1">The sequence shown here is derived from an EMBL/GenBank/DDBJ whole genome shotgun (WGS) entry which is preliminary data.</text>
</comment>
<proteinExistence type="predicted"/>